<dbReference type="PRINTS" id="PR00700">
    <property type="entry name" value="PRTYPHPHTASE"/>
</dbReference>
<protein>
    <recommendedName>
        <fullName evidence="1">Tyrosine-protein phosphatase domain-containing protein</fullName>
    </recommendedName>
</protein>
<gene>
    <name evidence="2" type="ORF">OVA965_LOCUS18332</name>
    <name evidence="3" type="ORF">TMI583_LOCUS18344</name>
</gene>
<evidence type="ECO:0000313" key="3">
    <source>
        <dbReference type="EMBL" id="CAF3843470.1"/>
    </source>
</evidence>
<dbReference type="PROSITE" id="PS50055">
    <property type="entry name" value="TYR_PHOSPHATASE_PTP"/>
    <property type="match status" value="1"/>
</dbReference>
<sequence length="267" mass="31658">IAVISVGLLYWKRKVIKEWFDHKKGSISNPKPLISFINLKSEDETNALNEYDELNKRSLKINSNDSIDKQYAYHNRYNDIHARGPWNRTAVYLDDPNRAHDYINANKIKGYYSDEQYIACQGPLPETFEDFWSMILQYKVSKIIMLTKFEEQTSNGQYIDKCGHYFPIEKSCETYGRIKVEVLEVQREPELEIRYLQNNHTQHVTHYFFTGWPDRGVVECRQLVDLIQMINKNTLRKKYKRHSESPIVVHGRSFNDVIRDLHTTVNF</sequence>
<dbReference type="PANTHER" id="PTHR19134">
    <property type="entry name" value="RECEPTOR-TYPE TYROSINE-PROTEIN PHOSPHATASE"/>
    <property type="match status" value="1"/>
</dbReference>
<dbReference type="InterPro" id="IPR029021">
    <property type="entry name" value="Prot-tyrosine_phosphatase-like"/>
</dbReference>
<dbReference type="SMART" id="SM00194">
    <property type="entry name" value="PTPc"/>
    <property type="match status" value="1"/>
</dbReference>
<dbReference type="EMBL" id="CAJNOK010009073">
    <property type="protein sequence ID" value="CAF1080398.1"/>
    <property type="molecule type" value="Genomic_DNA"/>
</dbReference>
<dbReference type="Proteomes" id="UP000677228">
    <property type="component" value="Unassembled WGS sequence"/>
</dbReference>
<dbReference type="Gene3D" id="3.90.190.10">
    <property type="entry name" value="Protein tyrosine phosphatase superfamily"/>
    <property type="match status" value="1"/>
</dbReference>
<evidence type="ECO:0000313" key="4">
    <source>
        <dbReference type="Proteomes" id="UP000682733"/>
    </source>
</evidence>
<dbReference type="Pfam" id="PF00102">
    <property type="entry name" value="Y_phosphatase"/>
    <property type="match status" value="1"/>
</dbReference>
<dbReference type="GO" id="GO:0004725">
    <property type="term" value="F:protein tyrosine phosphatase activity"/>
    <property type="evidence" value="ECO:0007669"/>
    <property type="project" value="InterPro"/>
</dbReference>
<dbReference type="InterPro" id="IPR050348">
    <property type="entry name" value="Protein-Tyr_Phosphatase"/>
</dbReference>
<comment type="caution">
    <text evidence="3">The sequence shown here is derived from an EMBL/GenBank/DDBJ whole genome shotgun (WGS) entry which is preliminary data.</text>
</comment>
<evidence type="ECO:0000259" key="1">
    <source>
        <dbReference type="PROSITE" id="PS50055"/>
    </source>
</evidence>
<dbReference type="Proteomes" id="UP000682733">
    <property type="component" value="Unassembled WGS sequence"/>
</dbReference>
<accession>A0A8S2K9A6</accession>
<feature type="non-terminal residue" evidence="3">
    <location>
        <position position="1"/>
    </location>
</feature>
<dbReference type="CDD" id="cd00047">
    <property type="entry name" value="PTPc"/>
    <property type="match status" value="1"/>
</dbReference>
<dbReference type="SUPFAM" id="SSF52799">
    <property type="entry name" value="(Phosphotyrosine protein) phosphatases II"/>
    <property type="match status" value="1"/>
</dbReference>
<dbReference type="EMBL" id="CAJOBA010009089">
    <property type="protein sequence ID" value="CAF3843470.1"/>
    <property type="molecule type" value="Genomic_DNA"/>
</dbReference>
<reference evidence="3" key="1">
    <citation type="submission" date="2021-02" db="EMBL/GenBank/DDBJ databases">
        <authorList>
            <person name="Nowell W R."/>
        </authorList>
    </citation>
    <scope>NUCLEOTIDE SEQUENCE</scope>
</reference>
<proteinExistence type="predicted"/>
<name>A0A8S2K9A6_9BILA</name>
<dbReference type="InterPro" id="IPR000242">
    <property type="entry name" value="PTP_cat"/>
</dbReference>
<dbReference type="PANTHER" id="PTHR19134:SF449">
    <property type="entry name" value="TYROSINE-PROTEIN PHOSPHATASE 1"/>
    <property type="match status" value="1"/>
</dbReference>
<feature type="domain" description="Tyrosine-protein phosphatase" evidence="1">
    <location>
        <begin position="75"/>
        <end position="267"/>
    </location>
</feature>
<evidence type="ECO:0000313" key="2">
    <source>
        <dbReference type="EMBL" id="CAF1080398.1"/>
    </source>
</evidence>
<dbReference type="AlphaFoldDB" id="A0A8S2K9A6"/>
<organism evidence="3 4">
    <name type="scientific">Didymodactylos carnosus</name>
    <dbReference type="NCBI Taxonomy" id="1234261"/>
    <lineage>
        <taxon>Eukaryota</taxon>
        <taxon>Metazoa</taxon>
        <taxon>Spiralia</taxon>
        <taxon>Gnathifera</taxon>
        <taxon>Rotifera</taxon>
        <taxon>Eurotatoria</taxon>
        <taxon>Bdelloidea</taxon>
        <taxon>Philodinida</taxon>
        <taxon>Philodinidae</taxon>
        <taxon>Didymodactylos</taxon>
    </lineage>
</organism>